<comment type="subcellular location">
    <subcellularLocation>
        <location evidence="2">Membrane</location>
    </subcellularLocation>
</comment>
<dbReference type="InterPro" id="IPR003660">
    <property type="entry name" value="HAMP_dom"/>
</dbReference>
<evidence type="ECO:0000259" key="12">
    <source>
        <dbReference type="PROSITE" id="PS50112"/>
    </source>
</evidence>
<keyword evidence="8 10" id="KW-0472">Membrane</keyword>
<evidence type="ECO:0000313" key="14">
    <source>
        <dbReference type="EMBL" id="PTV96821.1"/>
    </source>
</evidence>
<dbReference type="SUPFAM" id="SSF158472">
    <property type="entry name" value="HAMP domain-like"/>
    <property type="match status" value="1"/>
</dbReference>
<keyword evidence="4" id="KW-0597">Phosphoprotein</keyword>
<dbReference type="InterPro" id="IPR003594">
    <property type="entry name" value="HATPase_dom"/>
</dbReference>
<evidence type="ECO:0000259" key="11">
    <source>
        <dbReference type="PROSITE" id="PS50109"/>
    </source>
</evidence>
<gene>
    <name evidence="14" type="ORF">C8C76_12420</name>
</gene>
<feature type="domain" description="Histidine kinase" evidence="11">
    <location>
        <begin position="376"/>
        <end position="592"/>
    </location>
</feature>
<comment type="catalytic activity">
    <reaction evidence="1">
        <text>ATP + protein L-histidine = ADP + protein N-phospho-L-histidine.</text>
        <dbReference type="EC" id="2.7.13.3"/>
    </reaction>
</comment>
<accession>A0A2T5RHT2</accession>
<name>A0A2T5RHT2_9FIRM</name>
<evidence type="ECO:0000256" key="3">
    <source>
        <dbReference type="ARBA" id="ARBA00012438"/>
    </source>
</evidence>
<dbReference type="PANTHER" id="PTHR45453:SF1">
    <property type="entry name" value="PHOSPHATE REGULON SENSOR PROTEIN PHOR"/>
    <property type="match status" value="1"/>
</dbReference>
<dbReference type="SUPFAM" id="SSF55874">
    <property type="entry name" value="ATPase domain of HSP90 chaperone/DNA topoisomerase II/histidine kinase"/>
    <property type="match status" value="1"/>
</dbReference>
<evidence type="ECO:0000256" key="1">
    <source>
        <dbReference type="ARBA" id="ARBA00000085"/>
    </source>
</evidence>
<dbReference type="SMART" id="SM00091">
    <property type="entry name" value="PAS"/>
    <property type="match status" value="1"/>
</dbReference>
<dbReference type="SUPFAM" id="SSF55785">
    <property type="entry name" value="PYP-like sensor domain (PAS domain)"/>
    <property type="match status" value="1"/>
</dbReference>
<dbReference type="PRINTS" id="PR00344">
    <property type="entry name" value="BCTRLSENSOR"/>
</dbReference>
<keyword evidence="10" id="KW-1133">Transmembrane helix</keyword>
<dbReference type="RefSeq" id="WP_108141173.1">
    <property type="nucleotide sequence ID" value="NZ_QAXS01000024.1"/>
</dbReference>
<reference evidence="14 15" key="1">
    <citation type="submission" date="2018-04" db="EMBL/GenBank/DDBJ databases">
        <title>Subsurface microbial communities from deep shales in Ohio and West Virginia, USA.</title>
        <authorList>
            <person name="Wrighton K."/>
        </authorList>
    </citation>
    <scope>NUCLEOTIDE SEQUENCE [LARGE SCALE GENOMIC DNA]</scope>
    <source>
        <strain evidence="14 15">WC1</strain>
    </source>
</reference>
<dbReference type="OrthoDB" id="9813151at2"/>
<dbReference type="SMART" id="SM00388">
    <property type="entry name" value="HisKA"/>
    <property type="match status" value="1"/>
</dbReference>
<dbReference type="CDD" id="cd00075">
    <property type="entry name" value="HATPase"/>
    <property type="match status" value="1"/>
</dbReference>
<feature type="coiled-coil region" evidence="9">
    <location>
        <begin position="232"/>
        <end position="259"/>
    </location>
</feature>
<dbReference type="SMART" id="SM00387">
    <property type="entry name" value="HATPase_c"/>
    <property type="match status" value="1"/>
</dbReference>
<dbReference type="Gene3D" id="6.10.340.10">
    <property type="match status" value="1"/>
</dbReference>
<evidence type="ECO:0000256" key="8">
    <source>
        <dbReference type="ARBA" id="ARBA00023136"/>
    </source>
</evidence>
<dbReference type="GO" id="GO:0000155">
    <property type="term" value="F:phosphorelay sensor kinase activity"/>
    <property type="evidence" value="ECO:0007669"/>
    <property type="project" value="InterPro"/>
</dbReference>
<dbReference type="CDD" id="cd00130">
    <property type="entry name" value="PAS"/>
    <property type="match status" value="1"/>
</dbReference>
<dbReference type="Gene3D" id="3.30.450.20">
    <property type="entry name" value="PAS domain"/>
    <property type="match status" value="1"/>
</dbReference>
<dbReference type="PROSITE" id="PS50885">
    <property type="entry name" value="HAMP"/>
    <property type="match status" value="1"/>
</dbReference>
<dbReference type="InterPro" id="IPR050351">
    <property type="entry name" value="BphY/WalK/GraS-like"/>
</dbReference>
<dbReference type="InterPro" id="IPR036890">
    <property type="entry name" value="HATPase_C_sf"/>
</dbReference>
<feature type="transmembrane region" description="Helical" evidence="10">
    <location>
        <begin position="14"/>
        <end position="37"/>
    </location>
</feature>
<evidence type="ECO:0000256" key="5">
    <source>
        <dbReference type="ARBA" id="ARBA00022679"/>
    </source>
</evidence>
<keyword evidence="6 14" id="KW-0418">Kinase</keyword>
<dbReference type="GO" id="GO:0005886">
    <property type="term" value="C:plasma membrane"/>
    <property type="evidence" value="ECO:0007669"/>
    <property type="project" value="TreeGrafter"/>
</dbReference>
<evidence type="ECO:0000256" key="4">
    <source>
        <dbReference type="ARBA" id="ARBA00022553"/>
    </source>
</evidence>
<dbReference type="Gene3D" id="3.30.565.10">
    <property type="entry name" value="Histidine kinase-like ATPase, C-terminal domain"/>
    <property type="match status" value="1"/>
</dbReference>
<dbReference type="Pfam" id="PF02518">
    <property type="entry name" value="HATPase_c"/>
    <property type="match status" value="1"/>
</dbReference>
<dbReference type="SUPFAM" id="SSF47384">
    <property type="entry name" value="Homodimeric domain of signal transducing histidine kinase"/>
    <property type="match status" value="1"/>
</dbReference>
<dbReference type="GO" id="GO:0004721">
    <property type="term" value="F:phosphoprotein phosphatase activity"/>
    <property type="evidence" value="ECO:0007669"/>
    <property type="project" value="TreeGrafter"/>
</dbReference>
<proteinExistence type="predicted"/>
<dbReference type="EC" id="2.7.13.3" evidence="3"/>
<keyword evidence="5" id="KW-0808">Transferase</keyword>
<evidence type="ECO:0000256" key="2">
    <source>
        <dbReference type="ARBA" id="ARBA00004370"/>
    </source>
</evidence>
<dbReference type="PANTHER" id="PTHR45453">
    <property type="entry name" value="PHOSPHATE REGULON SENSOR PROTEIN PHOR"/>
    <property type="match status" value="1"/>
</dbReference>
<feature type="transmembrane region" description="Helical" evidence="10">
    <location>
        <begin position="168"/>
        <end position="190"/>
    </location>
</feature>
<protein>
    <recommendedName>
        <fullName evidence="3">histidine kinase</fullName>
        <ecNumber evidence="3">2.7.13.3</ecNumber>
    </recommendedName>
</protein>
<dbReference type="NCBIfam" id="TIGR00229">
    <property type="entry name" value="sensory_box"/>
    <property type="match status" value="1"/>
</dbReference>
<sequence>MKLNFEKNTFFTKLIFRFLVITMIVILIFGFSVITYFKTFFVEQKEAQINKNSKAVIDYLADSKAADNKQEIVNWLSIIGELNDGHAWLINEEGTLEFSYPYSFDEERTFSGYETIFAGNTISREVDTADFELTMLFVGMPVKYQDEVIAGLLVFTPIDEINSIIEHIVGIMIYISLTALIFILFVSYYFSRSLANPLHNMGLVAARISQGEYGKKVEIKEKGASKEIKLLSESINLMSEKLEQTIKSLAEEKNKLKHVLSGMEEGIIAVNSSGRIILTNQSAASLFGFEEELQAKKISELQLYPEVTEVFEQIISREEAAQEQLIISKEDTNQYYLVHFTAIHLEDGNFWGGVAIFHDISERYRFEKLQREFVANVSHELKSPLSSIRGSVEILLDGIIEDPAEKREYLKMILRESSSLSHLIDETLTLAEIDAGGVELNKEEISVKDFFENLRVFFKNIKKDEQSLKIEVEPELKVRANREKLRQVLVNLLSNSVKYSAETGRIKLKAEKEAGQVRFSVADNGIGIPAAEQKNIWERFYKVDKARTPGDRSSGLGLAIVKQIVNEHRGEVFLESSEGEGSTFSFTIPAAEA</sequence>
<dbReference type="SMART" id="SM00304">
    <property type="entry name" value="HAMP"/>
    <property type="match status" value="1"/>
</dbReference>
<evidence type="ECO:0000259" key="13">
    <source>
        <dbReference type="PROSITE" id="PS50885"/>
    </source>
</evidence>
<dbReference type="FunFam" id="3.30.565.10:FF:000006">
    <property type="entry name" value="Sensor histidine kinase WalK"/>
    <property type="match status" value="1"/>
</dbReference>
<dbReference type="PROSITE" id="PS50112">
    <property type="entry name" value="PAS"/>
    <property type="match status" value="1"/>
</dbReference>
<evidence type="ECO:0000256" key="6">
    <source>
        <dbReference type="ARBA" id="ARBA00022777"/>
    </source>
</evidence>
<evidence type="ECO:0000256" key="7">
    <source>
        <dbReference type="ARBA" id="ARBA00023012"/>
    </source>
</evidence>
<feature type="domain" description="PAS" evidence="12">
    <location>
        <begin position="252"/>
        <end position="292"/>
    </location>
</feature>
<dbReference type="CDD" id="cd06225">
    <property type="entry name" value="HAMP"/>
    <property type="match status" value="1"/>
</dbReference>
<dbReference type="FunFam" id="1.10.287.130:FF:000001">
    <property type="entry name" value="Two-component sensor histidine kinase"/>
    <property type="match status" value="1"/>
</dbReference>
<keyword evidence="7" id="KW-0902">Two-component regulatory system</keyword>
<dbReference type="Pfam" id="PF00512">
    <property type="entry name" value="HisKA"/>
    <property type="match status" value="1"/>
</dbReference>
<dbReference type="InterPro" id="IPR004358">
    <property type="entry name" value="Sig_transdc_His_kin-like_C"/>
</dbReference>
<dbReference type="EMBL" id="QAXS01000024">
    <property type="protein sequence ID" value="PTV96821.1"/>
    <property type="molecule type" value="Genomic_DNA"/>
</dbReference>
<dbReference type="InterPro" id="IPR003661">
    <property type="entry name" value="HisK_dim/P_dom"/>
</dbReference>
<dbReference type="PROSITE" id="PS50109">
    <property type="entry name" value="HIS_KIN"/>
    <property type="match status" value="1"/>
</dbReference>
<feature type="domain" description="HAMP" evidence="13">
    <location>
        <begin position="192"/>
        <end position="247"/>
    </location>
</feature>
<keyword evidence="10" id="KW-0812">Transmembrane</keyword>
<dbReference type="AlphaFoldDB" id="A0A2T5RHT2"/>
<dbReference type="GO" id="GO:0016036">
    <property type="term" value="P:cellular response to phosphate starvation"/>
    <property type="evidence" value="ECO:0007669"/>
    <property type="project" value="TreeGrafter"/>
</dbReference>
<comment type="caution">
    <text evidence="14">The sequence shown here is derived from an EMBL/GenBank/DDBJ whole genome shotgun (WGS) entry which is preliminary data.</text>
</comment>
<dbReference type="InterPro" id="IPR036097">
    <property type="entry name" value="HisK_dim/P_sf"/>
</dbReference>
<dbReference type="InterPro" id="IPR005467">
    <property type="entry name" value="His_kinase_dom"/>
</dbReference>
<evidence type="ECO:0000313" key="15">
    <source>
        <dbReference type="Proteomes" id="UP000244089"/>
    </source>
</evidence>
<dbReference type="InterPro" id="IPR000014">
    <property type="entry name" value="PAS"/>
</dbReference>
<keyword evidence="9" id="KW-0175">Coiled coil</keyword>
<organism evidence="14 15">
    <name type="scientific">Halanaerobium saccharolyticum</name>
    <dbReference type="NCBI Taxonomy" id="43595"/>
    <lineage>
        <taxon>Bacteria</taxon>
        <taxon>Bacillati</taxon>
        <taxon>Bacillota</taxon>
        <taxon>Clostridia</taxon>
        <taxon>Halanaerobiales</taxon>
        <taxon>Halanaerobiaceae</taxon>
        <taxon>Halanaerobium</taxon>
    </lineage>
</organism>
<dbReference type="Pfam" id="PF13426">
    <property type="entry name" value="PAS_9"/>
    <property type="match status" value="1"/>
</dbReference>
<dbReference type="Proteomes" id="UP000244089">
    <property type="component" value="Unassembled WGS sequence"/>
</dbReference>
<dbReference type="Gene3D" id="1.10.287.130">
    <property type="match status" value="1"/>
</dbReference>
<dbReference type="CDD" id="cd00082">
    <property type="entry name" value="HisKA"/>
    <property type="match status" value="1"/>
</dbReference>
<dbReference type="InterPro" id="IPR035965">
    <property type="entry name" value="PAS-like_dom_sf"/>
</dbReference>
<evidence type="ECO:0000256" key="10">
    <source>
        <dbReference type="SAM" id="Phobius"/>
    </source>
</evidence>
<evidence type="ECO:0000256" key="9">
    <source>
        <dbReference type="SAM" id="Coils"/>
    </source>
</evidence>